<feature type="compositionally biased region" description="Pro residues" evidence="1">
    <location>
        <begin position="79"/>
        <end position="96"/>
    </location>
</feature>
<reference evidence="3 4" key="2">
    <citation type="submission" date="2019-05" db="EMBL/GenBank/DDBJ databases">
        <title>Glycomyces buryatensis sp. nov.</title>
        <authorList>
            <person name="Nikitina E."/>
        </authorList>
    </citation>
    <scope>NUCLEOTIDE SEQUENCE [LARGE SCALE GENOMIC DNA]</scope>
    <source>
        <strain evidence="3 4">18</strain>
    </source>
</reference>
<dbReference type="EMBL" id="STGY01000071">
    <property type="protein sequence ID" value="THV37029.1"/>
    <property type="molecule type" value="Genomic_DNA"/>
</dbReference>
<gene>
    <name evidence="3" type="ORF">FAB82_20970</name>
</gene>
<evidence type="ECO:0000256" key="2">
    <source>
        <dbReference type="SAM" id="Phobius"/>
    </source>
</evidence>
<keyword evidence="2" id="KW-0812">Transmembrane</keyword>
<proteinExistence type="predicted"/>
<accession>A0A4S8Q833</accession>
<comment type="caution">
    <text evidence="3">The sequence shown here is derived from an EMBL/GenBank/DDBJ whole genome shotgun (WGS) entry which is preliminary data.</text>
</comment>
<reference evidence="4" key="1">
    <citation type="submission" date="2019-04" db="EMBL/GenBank/DDBJ databases">
        <title>Nocardioides xinjiangensis sp. nov.</title>
        <authorList>
            <person name="Liu S."/>
        </authorList>
    </citation>
    <scope>NUCLEOTIDE SEQUENCE [LARGE SCALE GENOMIC DNA]</scope>
    <source>
        <strain evidence="4">18</strain>
    </source>
</reference>
<keyword evidence="2" id="KW-1133">Transmembrane helix</keyword>
<dbReference type="Proteomes" id="UP000308760">
    <property type="component" value="Unassembled WGS sequence"/>
</dbReference>
<dbReference type="RefSeq" id="WP_136536505.1">
    <property type="nucleotide sequence ID" value="NZ_STGY01000071.1"/>
</dbReference>
<name>A0A4S8Q833_9ACTN</name>
<feature type="transmembrane region" description="Helical" evidence="2">
    <location>
        <begin position="118"/>
        <end position="139"/>
    </location>
</feature>
<organism evidence="3 4">
    <name type="scientific">Glycomyces buryatensis</name>
    <dbReference type="NCBI Taxonomy" id="2570927"/>
    <lineage>
        <taxon>Bacteria</taxon>
        <taxon>Bacillati</taxon>
        <taxon>Actinomycetota</taxon>
        <taxon>Actinomycetes</taxon>
        <taxon>Glycomycetales</taxon>
        <taxon>Glycomycetaceae</taxon>
        <taxon>Glycomyces</taxon>
    </lineage>
</organism>
<evidence type="ECO:0000313" key="3">
    <source>
        <dbReference type="EMBL" id="THV37029.1"/>
    </source>
</evidence>
<feature type="compositionally biased region" description="Low complexity" evidence="1">
    <location>
        <begin position="26"/>
        <end position="46"/>
    </location>
</feature>
<dbReference type="AlphaFoldDB" id="A0A4S8Q833"/>
<keyword evidence="2" id="KW-0472">Membrane</keyword>
<feature type="region of interest" description="Disordered" evidence="1">
    <location>
        <begin position="142"/>
        <end position="187"/>
    </location>
</feature>
<feature type="compositionally biased region" description="Acidic residues" evidence="1">
    <location>
        <begin position="165"/>
        <end position="179"/>
    </location>
</feature>
<dbReference type="OrthoDB" id="5193346at2"/>
<evidence type="ECO:0000313" key="4">
    <source>
        <dbReference type="Proteomes" id="UP000308760"/>
    </source>
</evidence>
<feature type="region of interest" description="Disordered" evidence="1">
    <location>
        <begin position="1"/>
        <end position="112"/>
    </location>
</feature>
<evidence type="ECO:0000256" key="1">
    <source>
        <dbReference type="SAM" id="MobiDB-lite"/>
    </source>
</evidence>
<keyword evidence="4" id="KW-1185">Reference proteome</keyword>
<sequence length="278" mass="29604">MSYPPPNPYDPNQQQPGYGQPPQPQQPGYGQSSPSQLQQPQSQPQQFYTDADPYARPDAYGAPAQGGYGNPAMNVHPGSGPPGGPAPMPMGPPTPAPHGQAFQPGQAAPAPPKGPSNLPLIVTLSVVMLAVVIGGIFIATTLGGDEPKEETTEAAGESSAAEETSAAEEETTPEEEETTAPESEFRAPLADECVEDVTDGFYVVDCEAESAYWLVLKVVDYPEDPDPSDEYHSVAGTDACEDTDWSYYYYTDTALSAGRDWDPEIDSIIAIYCVQEVE</sequence>
<feature type="compositionally biased region" description="Low complexity" evidence="1">
    <location>
        <begin position="97"/>
        <end position="108"/>
    </location>
</feature>
<feature type="compositionally biased region" description="Low complexity" evidence="1">
    <location>
        <begin position="153"/>
        <end position="164"/>
    </location>
</feature>
<protein>
    <submittedName>
        <fullName evidence="3">Uncharacterized protein</fullName>
    </submittedName>
</protein>